<dbReference type="PANTHER" id="PTHR43072:SF23">
    <property type="entry name" value="UPF0039 PROTEIN C11D3.02C"/>
    <property type="match status" value="1"/>
</dbReference>
<accession>A0A381RHR2</accession>
<organism evidence="4">
    <name type="scientific">marine metagenome</name>
    <dbReference type="NCBI Taxonomy" id="408172"/>
    <lineage>
        <taxon>unclassified sequences</taxon>
        <taxon>metagenomes</taxon>
        <taxon>ecological metagenomes</taxon>
    </lineage>
</organism>
<dbReference type="PROSITE" id="PS51186">
    <property type="entry name" value="GNAT"/>
    <property type="match status" value="1"/>
</dbReference>
<proteinExistence type="predicted"/>
<dbReference type="Gene3D" id="3.40.630.30">
    <property type="match status" value="1"/>
</dbReference>
<evidence type="ECO:0000256" key="1">
    <source>
        <dbReference type="ARBA" id="ARBA00022679"/>
    </source>
</evidence>
<dbReference type="EMBL" id="UINC01001816">
    <property type="protein sequence ID" value="SUZ89417.1"/>
    <property type="molecule type" value="Genomic_DNA"/>
</dbReference>
<dbReference type="GO" id="GO:0016747">
    <property type="term" value="F:acyltransferase activity, transferring groups other than amino-acyl groups"/>
    <property type="evidence" value="ECO:0007669"/>
    <property type="project" value="InterPro"/>
</dbReference>
<dbReference type="InterPro" id="IPR000182">
    <property type="entry name" value="GNAT_dom"/>
</dbReference>
<feature type="domain" description="N-acetyltransferase" evidence="3">
    <location>
        <begin position="13"/>
        <end position="175"/>
    </location>
</feature>
<gene>
    <name evidence="4" type="ORF">METZ01_LOCUS42271</name>
</gene>
<dbReference type="PANTHER" id="PTHR43072">
    <property type="entry name" value="N-ACETYLTRANSFERASE"/>
    <property type="match status" value="1"/>
</dbReference>
<reference evidence="4" key="1">
    <citation type="submission" date="2018-05" db="EMBL/GenBank/DDBJ databases">
        <authorList>
            <person name="Lanie J.A."/>
            <person name="Ng W.-L."/>
            <person name="Kazmierczak K.M."/>
            <person name="Andrzejewski T.M."/>
            <person name="Davidsen T.M."/>
            <person name="Wayne K.J."/>
            <person name="Tettelin H."/>
            <person name="Glass J.I."/>
            <person name="Rusch D."/>
            <person name="Podicherti R."/>
            <person name="Tsui H.-C.T."/>
            <person name="Winkler M.E."/>
        </authorList>
    </citation>
    <scope>NUCLEOTIDE SEQUENCE</scope>
</reference>
<keyword evidence="1" id="KW-0808">Transferase</keyword>
<sequence>MFHNPLSTTLVDMRIRLAELSDAAAIAEIYNYEVLSGVATFDLVPKSLDEQRDWLRDRSGALPCIVAVDDDRTVVGWACLSRYRDRPAYGTSVENSVYVHPDHQGKGVGNLLMSELVELADQHGFHSTFARIAGENPISVALHAKYDFQLVGVEKEVGRKFGRWLDVTVMQRLTPKE</sequence>
<dbReference type="CDD" id="cd04301">
    <property type="entry name" value="NAT_SF"/>
    <property type="match status" value="1"/>
</dbReference>
<evidence type="ECO:0000256" key="2">
    <source>
        <dbReference type="ARBA" id="ARBA00023315"/>
    </source>
</evidence>
<name>A0A381RHR2_9ZZZZ</name>
<dbReference type="Pfam" id="PF00583">
    <property type="entry name" value="Acetyltransf_1"/>
    <property type="match status" value="1"/>
</dbReference>
<protein>
    <recommendedName>
        <fullName evidence="3">N-acetyltransferase domain-containing protein</fullName>
    </recommendedName>
</protein>
<evidence type="ECO:0000313" key="4">
    <source>
        <dbReference type="EMBL" id="SUZ89417.1"/>
    </source>
</evidence>
<evidence type="ECO:0000259" key="3">
    <source>
        <dbReference type="PROSITE" id="PS51186"/>
    </source>
</evidence>
<keyword evidence="2" id="KW-0012">Acyltransferase</keyword>
<dbReference type="SUPFAM" id="SSF55729">
    <property type="entry name" value="Acyl-CoA N-acyltransferases (Nat)"/>
    <property type="match status" value="1"/>
</dbReference>
<dbReference type="AlphaFoldDB" id="A0A381RHR2"/>
<dbReference type="InterPro" id="IPR016181">
    <property type="entry name" value="Acyl_CoA_acyltransferase"/>
</dbReference>